<dbReference type="EMBL" id="JAPDMQ010000361">
    <property type="protein sequence ID" value="KAK0526245.1"/>
    <property type="molecule type" value="Genomic_DNA"/>
</dbReference>
<dbReference type="GO" id="GO:0016192">
    <property type="term" value="P:vesicle-mediated transport"/>
    <property type="evidence" value="ECO:0007669"/>
    <property type="project" value="InterPro"/>
</dbReference>
<evidence type="ECO:0000256" key="6">
    <source>
        <dbReference type="SAM" id="MobiDB-lite"/>
    </source>
</evidence>
<dbReference type="Proteomes" id="UP001176521">
    <property type="component" value="Unassembled WGS sequence"/>
</dbReference>
<reference evidence="8" key="1">
    <citation type="journal article" date="2023" name="PhytoFront">
        <title>Draft Genome Resources of Seven Strains of Tilletia horrida, Causal Agent of Kernel Smut of Rice.</title>
        <authorList>
            <person name="Khanal S."/>
            <person name="Antony Babu S."/>
            <person name="Zhou X.G."/>
        </authorList>
    </citation>
    <scope>NUCLEOTIDE SEQUENCE</scope>
    <source>
        <strain evidence="8">TX3</strain>
    </source>
</reference>
<dbReference type="InterPro" id="IPR026739">
    <property type="entry name" value="AP_beta"/>
</dbReference>
<organism evidence="8 9">
    <name type="scientific">Tilletia horrida</name>
    <dbReference type="NCBI Taxonomy" id="155126"/>
    <lineage>
        <taxon>Eukaryota</taxon>
        <taxon>Fungi</taxon>
        <taxon>Dikarya</taxon>
        <taxon>Basidiomycota</taxon>
        <taxon>Ustilaginomycotina</taxon>
        <taxon>Exobasidiomycetes</taxon>
        <taxon>Tilletiales</taxon>
        <taxon>Tilletiaceae</taxon>
        <taxon>Tilletia</taxon>
    </lineage>
</organism>
<feature type="compositionally biased region" description="Acidic residues" evidence="6">
    <location>
        <begin position="73"/>
        <end position="89"/>
    </location>
</feature>
<keyword evidence="5" id="KW-0472">Membrane</keyword>
<dbReference type="InterPro" id="IPR016024">
    <property type="entry name" value="ARM-type_fold"/>
</dbReference>
<feature type="domain" description="Clathrin/coatomer adaptor adaptin-like N-terminal" evidence="7">
    <location>
        <begin position="102"/>
        <end position="285"/>
    </location>
</feature>
<dbReference type="AlphaFoldDB" id="A0AAN6JIT2"/>
<dbReference type="PANTHER" id="PTHR11134">
    <property type="entry name" value="ADAPTOR COMPLEX SUBUNIT BETA FAMILY MEMBER"/>
    <property type="match status" value="1"/>
</dbReference>
<feature type="compositionally biased region" description="Low complexity" evidence="6">
    <location>
        <begin position="1100"/>
        <end position="1114"/>
    </location>
</feature>
<sequence>MANARSLAYLHQRMLERAEDAAAALRAAIGPTTTDLATLQQQQQQQQQQQLHFSSSSSNGGAGFGHAAGGAAGEDDDDDDSNSVEDGDELGTGARRSTATAINNQYLAGILASLDSSSDDARIDGLRRIIAAIAAGRYRIAHAALPAVLKLTSSSITSLHVRKLVSIILARSASAQPDLALLAVNSFQRDLSHHSPLIRASALRALGSLRIPVLAPILRLAIASAARDSHPHVRRVAALSLSKAYALDPSALPELVSLLLILFNDRSPSVLGAALIAFSALGYPPPQSAAVPGGPAGPSAVSTSVYDYDDGSENANPAPQEQDISANDKAESATGRKQFALLHPFYRKLCYALADMDEWSQAHALDVMLLYARANFSEPVAKVQPVPRGSAAPAPVPKDKEREKQDIEAFFADDDTEPTAAAVAGASTHIIEPAPAPAMDEKAAARRNADLDLLLNKAQALLMSRNPAVVLSVVRLTLYLSPQPQPGAPTPTYPHSLIRPLLRYVRPSSSSSAPPSFPELAYLAIVNLAHLVTAFPVLLPNLQPHLPAFLPRSASADEPLYLSLAKIDILVALCARNVVGAGWVLAELEWLSRTADAAVGGPSYVDGEEDGSGTAEEGGRLARRAVEAIGEVVARVREQLTDDGAGLSEERERDRAEVDELTERALDILLRLIRGSHSTSSTSTRAGKTNGKSLTGKKALAAQSHNEALQPGVVARAITVLRALLQWRSPPSSGDGAAVSATAAAPATPSAHELSTGRILAHFPVLLFGPSTAAASAMPTTTTSVNAEGKTVQIIRRPKILGRNAIRDAEARANLFWLLGQHCRTRVAVVLSPRNLGASKTYLTLAELVGPDLLRRAALNFANESARTKLQILTYAAKLGAFLPSTAAGPGRGDAEAKAAVMGKVDALVGYVMQLGRYDADYDVRDRARFCKALSRGLVLPPKASSTKAAPGTNGEAAAEALTGAATEGGQDADAAEEQQREDEEGEGEEEEDEEVGGVTLRREQVLMILFEGKQLNLAPLGSPNGAENNNNNNNNSFGTLALALAASVSSRVGSDSHTTTANRKSTRFLLRGWARTAVPPWASAAEATPPSVRDPPLVPSATTTPATATTTKGVGVGAGGASLAPVADAMPAVEAQAERAVEALASRAAKRLSGSGPGTGTASGGAALGGQAAAPLVHSSANNGTQARYKDLEDFLDDDEDEMEEVEVELDEPALEDEEYGVEDEYEDEEEEEEEEEAVFAGTATRAQLPESSESNAWAS</sequence>
<feature type="region of interest" description="Disordered" evidence="6">
    <location>
        <begin position="1198"/>
        <end position="1261"/>
    </location>
</feature>
<comment type="caution">
    <text evidence="8">The sequence shown here is derived from an EMBL/GenBank/DDBJ whole genome shotgun (WGS) entry which is preliminary data.</text>
</comment>
<protein>
    <submittedName>
        <fullName evidence="8">AP-3 complex subunit beta</fullName>
    </submittedName>
</protein>
<dbReference type="GO" id="GO:0006886">
    <property type="term" value="P:intracellular protein transport"/>
    <property type="evidence" value="ECO:0007669"/>
    <property type="project" value="InterPro"/>
</dbReference>
<feature type="compositionally biased region" description="Gly residues" evidence="6">
    <location>
        <begin position="60"/>
        <end position="72"/>
    </location>
</feature>
<dbReference type="InterPro" id="IPR011989">
    <property type="entry name" value="ARM-like"/>
</dbReference>
<feature type="region of interest" description="Disordered" evidence="6">
    <location>
        <begin position="966"/>
        <end position="999"/>
    </location>
</feature>
<feature type="compositionally biased region" description="Acidic residues" evidence="6">
    <location>
        <begin position="1198"/>
        <end position="1239"/>
    </location>
</feature>
<dbReference type="Gene3D" id="1.25.10.10">
    <property type="entry name" value="Leucine-rich Repeat Variant"/>
    <property type="match status" value="1"/>
</dbReference>
<evidence type="ECO:0000256" key="4">
    <source>
        <dbReference type="ARBA" id="ARBA00022927"/>
    </source>
</evidence>
<dbReference type="InterPro" id="IPR002553">
    <property type="entry name" value="Clathrin/coatomer_adapt-like_N"/>
</dbReference>
<evidence type="ECO:0000313" key="8">
    <source>
        <dbReference type="EMBL" id="KAK0526245.1"/>
    </source>
</evidence>
<comment type="similarity">
    <text evidence="2">Belongs to the adaptor complexes large subunit family.</text>
</comment>
<dbReference type="Pfam" id="PF01602">
    <property type="entry name" value="Adaptin_N"/>
    <property type="match status" value="1"/>
</dbReference>
<feature type="compositionally biased region" description="Acidic residues" evidence="6">
    <location>
        <begin position="974"/>
        <end position="996"/>
    </location>
</feature>
<dbReference type="SUPFAM" id="SSF48371">
    <property type="entry name" value="ARM repeat"/>
    <property type="match status" value="1"/>
</dbReference>
<accession>A0AAN6JIT2</accession>
<name>A0AAN6JIT2_9BASI</name>
<evidence type="ECO:0000256" key="3">
    <source>
        <dbReference type="ARBA" id="ARBA00022448"/>
    </source>
</evidence>
<dbReference type="GO" id="GO:0030117">
    <property type="term" value="C:membrane coat"/>
    <property type="evidence" value="ECO:0007669"/>
    <property type="project" value="InterPro"/>
</dbReference>
<feature type="compositionally biased region" description="Low complexity" evidence="6">
    <location>
        <begin position="39"/>
        <end position="59"/>
    </location>
</feature>
<feature type="region of interest" description="Disordered" evidence="6">
    <location>
        <begin position="302"/>
        <end position="330"/>
    </location>
</feature>
<feature type="compositionally biased region" description="Polar residues" evidence="6">
    <location>
        <begin position="313"/>
        <end position="325"/>
    </location>
</feature>
<dbReference type="GO" id="GO:0012505">
    <property type="term" value="C:endomembrane system"/>
    <property type="evidence" value="ECO:0007669"/>
    <property type="project" value="UniProtKB-SubCell"/>
</dbReference>
<feature type="region of interest" description="Disordered" evidence="6">
    <location>
        <begin position="35"/>
        <end position="95"/>
    </location>
</feature>
<keyword evidence="3" id="KW-0813">Transport</keyword>
<evidence type="ECO:0000256" key="5">
    <source>
        <dbReference type="ARBA" id="ARBA00023136"/>
    </source>
</evidence>
<evidence type="ECO:0000256" key="1">
    <source>
        <dbReference type="ARBA" id="ARBA00004308"/>
    </source>
</evidence>
<evidence type="ECO:0000259" key="7">
    <source>
        <dbReference type="Pfam" id="PF01602"/>
    </source>
</evidence>
<gene>
    <name evidence="8" type="primary">APL6</name>
    <name evidence="8" type="ORF">OC842_005243</name>
</gene>
<comment type="subcellular location">
    <subcellularLocation>
        <location evidence="1">Endomembrane system</location>
    </subcellularLocation>
</comment>
<proteinExistence type="inferred from homology"/>
<feature type="compositionally biased region" description="Polar residues" evidence="6">
    <location>
        <begin position="1251"/>
        <end position="1261"/>
    </location>
</feature>
<feature type="region of interest" description="Disordered" evidence="6">
    <location>
        <begin position="1082"/>
        <end position="1116"/>
    </location>
</feature>
<keyword evidence="4" id="KW-0653">Protein transport</keyword>
<keyword evidence="9" id="KW-1185">Reference proteome</keyword>
<evidence type="ECO:0000256" key="2">
    <source>
        <dbReference type="ARBA" id="ARBA00006613"/>
    </source>
</evidence>
<evidence type="ECO:0000313" key="9">
    <source>
        <dbReference type="Proteomes" id="UP001176521"/>
    </source>
</evidence>